<accession>A0A0D5XWB8</accession>
<dbReference type="Pfam" id="PF07869">
    <property type="entry name" value="DUF1656"/>
    <property type="match status" value="1"/>
</dbReference>
<reference evidence="9 13" key="4">
    <citation type="submission" date="2020-09" db="EMBL/GenBank/DDBJ databases">
        <title>The Genome Sequence of Pseudomonas chlororaphis strain Qlu-1 - A phenazine-derivative-producing strain.</title>
        <authorList>
            <person name="Li L."/>
            <person name="Liu K."/>
        </authorList>
    </citation>
    <scope>NUCLEOTIDE SEQUENCE [LARGE SCALE GENOMIC DNA]</scope>
    <source>
        <strain evidence="13">qlu-1</strain>
        <strain evidence="9">Qlu-1</strain>
    </source>
</reference>
<feature type="transmembrane region" description="Helical" evidence="5">
    <location>
        <begin position="42"/>
        <end position="65"/>
    </location>
</feature>
<evidence type="ECO:0000256" key="4">
    <source>
        <dbReference type="ARBA" id="ARBA00023136"/>
    </source>
</evidence>
<proteinExistence type="predicted"/>
<keyword evidence="1" id="KW-1003">Cell membrane</keyword>
<protein>
    <submittedName>
        <fullName evidence="9">DUF1656 domain-containing protein</fullName>
    </submittedName>
    <submittedName>
        <fullName evidence="7">Tetrapartite efflux system component, FusD-like</fullName>
    </submittedName>
    <submittedName>
        <fullName evidence="8">Transporter</fullName>
    </submittedName>
</protein>
<evidence type="ECO:0000256" key="5">
    <source>
        <dbReference type="SAM" id="Phobius"/>
    </source>
</evidence>
<evidence type="ECO:0000256" key="1">
    <source>
        <dbReference type="ARBA" id="ARBA00022475"/>
    </source>
</evidence>
<evidence type="ECO:0000256" key="2">
    <source>
        <dbReference type="ARBA" id="ARBA00022692"/>
    </source>
</evidence>
<feature type="transmembrane region" description="Helical" evidence="5">
    <location>
        <begin position="6"/>
        <end position="30"/>
    </location>
</feature>
<name>A0A0D5XWB8_9PSED</name>
<keyword evidence="3 5" id="KW-1133">Transmembrane helix</keyword>
<dbReference type="EMBL" id="MSCT01000019">
    <property type="protein sequence ID" value="OLF52717.1"/>
    <property type="molecule type" value="Genomic_DNA"/>
</dbReference>
<dbReference type="Proteomes" id="UP000268048">
    <property type="component" value="Chromosome"/>
</dbReference>
<dbReference type="KEGG" id="pch:EY04_23335"/>
<evidence type="ECO:0000313" key="11">
    <source>
        <dbReference type="Proteomes" id="UP000185578"/>
    </source>
</evidence>
<reference evidence="6 10" key="1">
    <citation type="journal article" date="2015" name="Mol. Plant Microbe Interact.">
        <title>Comparative Genomic Analysis of Pseudomonas chlororaphis PCL1606 Reveals New Insight into Antifungal Compounds Involved in Biocontrol.</title>
        <authorList>
            <person name="Calderon C.E."/>
            <person name="Ramos C."/>
            <person name="de Vicente A."/>
            <person name="Cazorla F.M."/>
        </authorList>
    </citation>
    <scope>NUCLEOTIDE SEQUENCE [LARGE SCALE GENOMIC DNA]</scope>
    <source>
        <strain evidence="6 10">PCL1606</strain>
    </source>
</reference>
<gene>
    <name evidence="8" type="ORF">BTN82_22395</name>
    <name evidence="7" type="ORF">C4K04_4949</name>
    <name evidence="9" type="ORF">HLB40_22795</name>
    <name evidence="6" type="ORF">PCL1606_15770</name>
</gene>
<dbReference type="InterPro" id="IPR012451">
    <property type="entry name" value="DUF1656"/>
</dbReference>
<evidence type="ECO:0000313" key="6">
    <source>
        <dbReference type="EMBL" id="AKA23032.1"/>
    </source>
</evidence>
<evidence type="ECO:0000313" key="9">
    <source>
        <dbReference type="EMBL" id="QNR46468.1"/>
    </source>
</evidence>
<keyword evidence="4 5" id="KW-0472">Membrane</keyword>
<dbReference type="AlphaFoldDB" id="A0A0D5XWB8"/>
<evidence type="ECO:0000313" key="13">
    <source>
        <dbReference type="Proteomes" id="UP000516316"/>
    </source>
</evidence>
<dbReference type="EMBL" id="CP061079">
    <property type="protein sequence ID" value="QNR46468.1"/>
    <property type="molecule type" value="Genomic_DNA"/>
</dbReference>
<sequence length="68" mass="7520">MGLREWSLGGVLLSPFLIYVVLALVLTGALRMLLRATPLGRWIWHEALFDVALYVCVLTLVTVVLGPL</sequence>
<evidence type="ECO:0000256" key="3">
    <source>
        <dbReference type="ARBA" id="ARBA00022989"/>
    </source>
</evidence>
<dbReference type="STRING" id="587753.PCL1606_15770"/>
<evidence type="ECO:0000313" key="12">
    <source>
        <dbReference type="Proteomes" id="UP000268048"/>
    </source>
</evidence>
<keyword evidence="2 5" id="KW-0812">Transmembrane</keyword>
<dbReference type="eggNOG" id="ENOG5033A7D">
    <property type="taxonomic scope" value="Bacteria"/>
</dbReference>
<evidence type="ECO:0000313" key="7">
    <source>
        <dbReference type="EMBL" id="AZE50600.1"/>
    </source>
</evidence>
<dbReference type="RefSeq" id="WP_023966774.1">
    <property type="nucleotide sequence ID" value="NZ_CATKQL010000018.1"/>
</dbReference>
<dbReference type="EMBL" id="CP027753">
    <property type="protein sequence ID" value="AZE50600.1"/>
    <property type="molecule type" value="Genomic_DNA"/>
</dbReference>
<dbReference type="OrthoDB" id="7021192at2"/>
<dbReference type="Proteomes" id="UP000516316">
    <property type="component" value="Chromosome"/>
</dbReference>
<evidence type="ECO:0000313" key="10">
    <source>
        <dbReference type="Proteomes" id="UP000032748"/>
    </source>
</evidence>
<evidence type="ECO:0000313" key="8">
    <source>
        <dbReference type="EMBL" id="OLF52717.1"/>
    </source>
</evidence>
<dbReference type="PATRIC" id="fig|587753.10.peg.1566"/>
<dbReference type="Proteomes" id="UP000185578">
    <property type="component" value="Unassembled WGS sequence"/>
</dbReference>
<reference evidence="7 12" key="3">
    <citation type="submission" date="2018-03" db="EMBL/GenBank/DDBJ databases">
        <title>Diversity of phytobeneficial traits revealed by whole-genome analysis of worldwide-isolated phenazine-producing Pseudomonas spp.</title>
        <authorList>
            <person name="Biessy A."/>
            <person name="Novinscak A."/>
            <person name="Blom J."/>
            <person name="Leger G."/>
            <person name="Thomashow L.S."/>
            <person name="Cazorla F.M."/>
            <person name="Josic D."/>
            <person name="Filion M."/>
        </authorList>
    </citation>
    <scope>NUCLEOTIDE SEQUENCE [LARGE SCALE GENOMIC DNA]</scope>
    <source>
        <strain evidence="7 12">B25</strain>
    </source>
</reference>
<organism evidence="6 10">
    <name type="scientific">Pseudomonas chlororaphis</name>
    <dbReference type="NCBI Taxonomy" id="587753"/>
    <lineage>
        <taxon>Bacteria</taxon>
        <taxon>Pseudomonadati</taxon>
        <taxon>Pseudomonadota</taxon>
        <taxon>Gammaproteobacteria</taxon>
        <taxon>Pseudomonadales</taxon>
        <taxon>Pseudomonadaceae</taxon>
        <taxon>Pseudomonas</taxon>
    </lineage>
</organism>
<reference evidence="8 11" key="2">
    <citation type="submission" date="2016-12" db="EMBL/GenBank/DDBJ databases">
        <authorList>
            <person name="Song W.-J."/>
            <person name="Kurnit D.M."/>
        </authorList>
    </citation>
    <scope>NUCLEOTIDE SEQUENCE [LARGE SCALE GENOMIC DNA]</scope>
    <source>
        <strain evidence="8 11">PCL1601</strain>
    </source>
</reference>
<dbReference type="EMBL" id="CP011110">
    <property type="protein sequence ID" value="AKA23032.1"/>
    <property type="molecule type" value="Genomic_DNA"/>
</dbReference>
<dbReference type="KEGG" id="pcz:PCL1606_15770"/>
<dbReference type="Proteomes" id="UP000032748">
    <property type="component" value="Chromosome"/>
</dbReference>